<dbReference type="EMBL" id="JBBKAI010000002">
    <property type="protein sequence ID" value="MEJ8657943.1"/>
    <property type="molecule type" value="Genomic_DNA"/>
</dbReference>
<keyword evidence="1" id="KW-0808">Transferase</keyword>
<gene>
    <name evidence="1" type="ORF">WKI58_15650</name>
</gene>
<evidence type="ECO:0000313" key="2">
    <source>
        <dbReference type="Proteomes" id="UP001375539"/>
    </source>
</evidence>
<evidence type="ECO:0000313" key="1">
    <source>
        <dbReference type="EMBL" id="MEJ8657943.1"/>
    </source>
</evidence>
<name>A0ACC6QHE8_9ACTN</name>
<proteinExistence type="predicted"/>
<organism evidence="1 2">
    <name type="scientific">Streptomyces pratisoli</name>
    <dbReference type="NCBI Taxonomy" id="3139917"/>
    <lineage>
        <taxon>Bacteria</taxon>
        <taxon>Bacillati</taxon>
        <taxon>Actinomycetota</taxon>
        <taxon>Actinomycetes</taxon>
        <taxon>Kitasatosporales</taxon>
        <taxon>Streptomycetaceae</taxon>
        <taxon>Streptomyces</taxon>
    </lineage>
</organism>
<sequence length="572" mass="60546">MEALDARDPRTVGEYRILGRLGEGGMGRVYVARNAGGRSVALKFVHADMAALPGFRERFRREVEVVRRVAGAGTVPLVDAGVDERHPWYASEYVPGPSLQEAVDTFGPLPADALWRFAADLAATLQHVHGHELVHRDLKPSNVLLSTAGPRLIDFGIVRAALDTVLTVNGERLGTPAYMSPEQAYGEQVTAASDIYSYGLTVAFAATGRVPLRGTLAGPLPGVDPALDELVRHCLDPDPGRRPAAGDLLARARALDNTTDTWLPAPVASLIARTSEELLNLDAQATPDRPGTPPRLPAEASAGHSGSVRSPDAAPDTGPGQRQHQDQGPGRAPGPLPGPVPGPASGSGAVWAPASGAAAGFHEAATRLSAPPPLPRTRVYENPYPSALGAPSAPGPPPVKAQAWPPRAAVAAGPPSARKPAMGDWLYRGFLGRPRIGLIWLAPLGVCSFLLAFALPSAMGGLRLLAAAALMSLCFWLAADRNRTDRVRWFRLNQTYWLTLGLLTLQGWSAVAEYDKDLLEAVGRRSDISGLQIVVGGFLKALELFLALGSLALLYVVPAAIGRWIRARRSGL</sequence>
<accession>A0ACC6QHE8</accession>
<protein>
    <submittedName>
        <fullName evidence="1">Protein kinase</fullName>
    </submittedName>
</protein>
<keyword evidence="2" id="KW-1185">Reference proteome</keyword>
<reference evidence="1" key="1">
    <citation type="submission" date="2024-03" db="EMBL/GenBank/DDBJ databases">
        <title>Novel Streptomyces species of biotechnological and ecological value are a feature of Machair soil.</title>
        <authorList>
            <person name="Prole J.R."/>
            <person name="Goodfellow M."/>
            <person name="Allenby N."/>
            <person name="Ward A.C."/>
        </authorList>
    </citation>
    <scope>NUCLEOTIDE SEQUENCE</scope>
    <source>
        <strain evidence="1">MS1.AVA.4</strain>
    </source>
</reference>
<comment type="caution">
    <text evidence="1">The sequence shown here is derived from an EMBL/GenBank/DDBJ whole genome shotgun (WGS) entry which is preliminary data.</text>
</comment>
<keyword evidence="1" id="KW-0418">Kinase</keyword>
<dbReference type="Proteomes" id="UP001375539">
    <property type="component" value="Unassembled WGS sequence"/>
</dbReference>